<evidence type="ECO:0000259" key="2">
    <source>
        <dbReference type="Pfam" id="PF22936"/>
    </source>
</evidence>
<feature type="compositionally biased region" description="Acidic residues" evidence="1">
    <location>
        <begin position="525"/>
        <end position="557"/>
    </location>
</feature>
<evidence type="ECO:0000256" key="1">
    <source>
        <dbReference type="SAM" id="MobiDB-lite"/>
    </source>
</evidence>
<protein>
    <recommendedName>
        <fullName evidence="2">Retrovirus-related Pol polyprotein from transposon TNT 1-94-like beta-barrel domain-containing protein</fullName>
    </recommendedName>
</protein>
<dbReference type="PANTHER" id="PTHR48449">
    <property type="entry name" value="DUF1985 DOMAIN-CONTAINING PROTEIN"/>
    <property type="match status" value="1"/>
</dbReference>
<evidence type="ECO:0000313" key="3">
    <source>
        <dbReference type="EMBL" id="KAK6123801.1"/>
    </source>
</evidence>
<dbReference type="PANTHER" id="PTHR48449:SF1">
    <property type="entry name" value="DUF1985 DOMAIN-CONTAINING PROTEIN"/>
    <property type="match status" value="1"/>
</dbReference>
<dbReference type="InterPro" id="IPR054722">
    <property type="entry name" value="PolX-like_BBD"/>
</dbReference>
<reference evidence="3 4" key="1">
    <citation type="journal article" date="2021" name="Comput. Struct. Biotechnol. J.">
        <title>De novo genome assembly of the potent medicinal plant Rehmannia glutinosa using nanopore technology.</title>
        <authorList>
            <person name="Ma L."/>
            <person name="Dong C."/>
            <person name="Song C."/>
            <person name="Wang X."/>
            <person name="Zheng X."/>
            <person name="Niu Y."/>
            <person name="Chen S."/>
            <person name="Feng W."/>
        </authorList>
    </citation>
    <scope>NUCLEOTIDE SEQUENCE [LARGE SCALE GENOMIC DNA]</scope>
    <source>
        <strain evidence="3">DH-2019</strain>
    </source>
</reference>
<gene>
    <name evidence="3" type="ORF">DH2020_042455</name>
</gene>
<accession>A0ABR0UMV6</accession>
<feature type="compositionally biased region" description="Basic and acidic residues" evidence="1">
    <location>
        <begin position="558"/>
        <end position="596"/>
    </location>
</feature>
<feature type="domain" description="Retrovirus-related Pol polyprotein from transposon TNT 1-94-like beta-barrel" evidence="2">
    <location>
        <begin position="248"/>
        <end position="320"/>
    </location>
</feature>
<name>A0ABR0UMV6_REHGL</name>
<dbReference type="EMBL" id="JABTTQ020002456">
    <property type="protein sequence ID" value="KAK6123801.1"/>
    <property type="molecule type" value="Genomic_DNA"/>
</dbReference>
<comment type="caution">
    <text evidence="3">The sequence shown here is derived from an EMBL/GenBank/DDBJ whole genome shotgun (WGS) entry which is preliminary data.</text>
</comment>
<organism evidence="3 4">
    <name type="scientific">Rehmannia glutinosa</name>
    <name type="common">Chinese foxglove</name>
    <dbReference type="NCBI Taxonomy" id="99300"/>
    <lineage>
        <taxon>Eukaryota</taxon>
        <taxon>Viridiplantae</taxon>
        <taxon>Streptophyta</taxon>
        <taxon>Embryophyta</taxon>
        <taxon>Tracheophyta</taxon>
        <taxon>Spermatophyta</taxon>
        <taxon>Magnoliopsida</taxon>
        <taxon>eudicotyledons</taxon>
        <taxon>Gunneridae</taxon>
        <taxon>Pentapetalae</taxon>
        <taxon>asterids</taxon>
        <taxon>lamiids</taxon>
        <taxon>Lamiales</taxon>
        <taxon>Orobanchaceae</taxon>
        <taxon>Rehmannieae</taxon>
        <taxon>Rehmannia</taxon>
    </lineage>
</organism>
<proteinExistence type="predicted"/>
<dbReference type="Proteomes" id="UP001318860">
    <property type="component" value="Unassembled WGS sequence"/>
</dbReference>
<keyword evidence="4" id="KW-1185">Reference proteome</keyword>
<sequence length="596" mass="66985">MIYVSHKLVDKKRSEVDLPLHFSDDEVAAEEDVHPNVLPDVLHNVPNISIDTAANTSSAGSIPLSLDFVQGHITFAEQQIQFTQQTLSTAQTTILNTQKQSGYFVAYKEQFQGLLTKLIGQKRGERSASVPLPEYDVWRSPAHMKVELCANTSVAHEGDQATVGRDLMIDANINIRLPTGESSSSQPLPGDDLSILNPQQCQQLIAMLSNRMSTFSMDSHTPAQDTTHSTGTCFSVSLDSSISSSRFWIIDSGASRHICCHRHAFTSLRPFTASVILPNDMSIESCFSGDVQLSPLIVLKDVLYLLQFKFNLLSVSSLLRHTGYMVKFVDNQFIIQDTPSQGMIGKGDYLDGLYASYPAESLFNAMEVIGDRLKEEDIKKFKTSYFGQFLETNSIKFQGLLVLHLLFRQDSGLSKEKSGHTKRLDEQYIHLVDNLKEFNAYPWGRVAFENLVGDIGSCMSERVKKLWERKKAKKVHKMEKFNVSGFTHALQVWAYEVMPDLAKLCAKRVANSYDLTPRMLRRVDDENDEVKESEENDEVEESEESDEVEEIEEVEESDVSKESVGKQSGGEKTDKGDKTEKNEKTDKFEKLMGGRD</sequence>
<dbReference type="Pfam" id="PF22936">
    <property type="entry name" value="Pol_BBD"/>
    <property type="match status" value="1"/>
</dbReference>
<feature type="region of interest" description="Disordered" evidence="1">
    <location>
        <begin position="524"/>
        <end position="596"/>
    </location>
</feature>
<evidence type="ECO:0000313" key="4">
    <source>
        <dbReference type="Proteomes" id="UP001318860"/>
    </source>
</evidence>